<dbReference type="GO" id="GO:0016020">
    <property type="term" value="C:membrane"/>
    <property type="evidence" value="ECO:0007669"/>
    <property type="project" value="InterPro"/>
</dbReference>
<dbReference type="RefSeq" id="WP_269922302.1">
    <property type="nucleotide sequence ID" value="NZ_JAMKBI010000008.1"/>
</dbReference>
<feature type="transmembrane region" description="Helical" evidence="3">
    <location>
        <begin position="525"/>
        <end position="547"/>
    </location>
</feature>
<feature type="transmembrane region" description="Helical" evidence="3">
    <location>
        <begin position="263"/>
        <end position="285"/>
    </location>
</feature>
<reference evidence="5" key="1">
    <citation type="submission" date="2022-05" db="EMBL/GenBank/DDBJ databases">
        <authorList>
            <person name="Colautti A."/>
            <person name="Iacumin L."/>
        </authorList>
    </citation>
    <scope>NUCLEOTIDE SEQUENCE</scope>
    <source>
        <strain evidence="5">DSM 30747</strain>
    </source>
</reference>
<dbReference type="InterPro" id="IPR000883">
    <property type="entry name" value="Cyt_C_Oxase_1"/>
</dbReference>
<feature type="transmembrane region" description="Helical" evidence="3">
    <location>
        <begin position="106"/>
        <end position="126"/>
    </location>
</feature>
<keyword evidence="6" id="KW-1185">Reference proteome</keyword>
<dbReference type="InterPro" id="IPR036927">
    <property type="entry name" value="Cyt_c_oxase-like_su1_sf"/>
</dbReference>
<evidence type="ECO:0000256" key="3">
    <source>
        <dbReference type="SAM" id="Phobius"/>
    </source>
</evidence>
<keyword evidence="1" id="KW-0679">Respiratory chain</keyword>
<comment type="caution">
    <text evidence="5">The sequence shown here is derived from an EMBL/GenBank/DDBJ whole genome shotgun (WGS) entry which is preliminary data.</text>
</comment>
<feature type="transmembrane region" description="Helical" evidence="3">
    <location>
        <begin position="70"/>
        <end position="94"/>
    </location>
</feature>
<feature type="transmembrane region" description="Helical" evidence="3">
    <location>
        <begin position="146"/>
        <end position="168"/>
    </location>
</feature>
<accession>A0A9X3LA51</accession>
<name>A0A9X3LA51_9BACI</name>
<protein>
    <submittedName>
        <fullName evidence="5">Cbb3-type cytochrome c oxidase subunit I</fullName>
    </submittedName>
</protein>
<dbReference type="Pfam" id="PF00115">
    <property type="entry name" value="COX1"/>
    <property type="match status" value="1"/>
</dbReference>
<evidence type="ECO:0000256" key="1">
    <source>
        <dbReference type="ARBA" id="ARBA00022660"/>
    </source>
</evidence>
<dbReference type="AlphaFoldDB" id="A0A9X3LA51"/>
<feature type="transmembrane region" description="Helical" evidence="3">
    <location>
        <begin position="28"/>
        <end position="50"/>
    </location>
</feature>
<feature type="transmembrane region" description="Helical" evidence="3">
    <location>
        <begin position="228"/>
        <end position="251"/>
    </location>
</feature>
<dbReference type="GO" id="GO:0009060">
    <property type="term" value="P:aerobic respiration"/>
    <property type="evidence" value="ECO:0007669"/>
    <property type="project" value="InterPro"/>
</dbReference>
<dbReference type="InterPro" id="IPR023616">
    <property type="entry name" value="Cyt_c_oxase-like_su1_dom"/>
</dbReference>
<dbReference type="PANTHER" id="PTHR10422:SF40">
    <property type="entry name" value="CYTOCHROME C OXIDASE SUBUNIT I"/>
    <property type="match status" value="1"/>
</dbReference>
<sequence>MEAVAKKTMKQKVNNVLGANPLDARFSIALFIIAFIAFFIGGVLGLLQGLNRAGILELPTWLNYYQVLSAHGVLLVLVFSTTFTIGYFYAALSHTLEGLLPKVRKLGWIGFGSMVVGVVFVATTIIMGDASVMYTFYPPMAASGWFYVGLVFLVVGIWLCAFGAFINVADWRKKHKGQHIPLLAFFAVGVFVLLFFGSIGVTIEVLMIIPWAFGWTDTINVLLSRTLFWSFGHTLVNIWYLTAVSTWYIAIPKIIGGRQWSDTLTRLVVILLVVLNITGGFHHQIVDPGITEGIKFMHVFMSLSIGFPSLMTAFAMFAIFERSGRKKGAKGLLGWIKKLPWVDVRFLAPMVAMIAFIPAGAGGIAQTNNQLNTVVHNSMWVVGHFHLTLGVTVVLSFFGVAYWLIPHLTGRVLTPQMNKLGVIQTLLWTVGMALMSGAMHYVGLFGSPRRTSYTTYGDNATALGWDPYLLLLAVGGTLLMVGVVLMVYIAFNLMFFAPKGQTEFQIAEPEENAAPTPKWTERWTLWIVLMILVVSMAYVIPVVEMIVNAPPGSPPFRTW</sequence>
<dbReference type="Gene3D" id="1.20.210.10">
    <property type="entry name" value="Cytochrome c oxidase-like, subunit I domain"/>
    <property type="match status" value="1"/>
</dbReference>
<keyword evidence="2" id="KW-0249">Electron transport</keyword>
<feature type="transmembrane region" description="Helical" evidence="3">
    <location>
        <begin position="426"/>
        <end position="448"/>
    </location>
</feature>
<dbReference type="Proteomes" id="UP001152172">
    <property type="component" value="Unassembled WGS sequence"/>
</dbReference>
<feature type="transmembrane region" description="Helical" evidence="3">
    <location>
        <begin position="385"/>
        <end position="405"/>
    </location>
</feature>
<keyword evidence="3" id="KW-0812">Transmembrane</keyword>
<keyword evidence="1" id="KW-0813">Transport</keyword>
<dbReference type="GO" id="GO:0004129">
    <property type="term" value="F:cytochrome-c oxidase activity"/>
    <property type="evidence" value="ECO:0007669"/>
    <property type="project" value="InterPro"/>
</dbReference>
<dbReference type="EMBL" id="JAMKBI010000008">
    <property type="protein sequence ID" value="MCZ8534058.1"/>
    <property type="molecule type" value="Genomic_DNA"/>
</dbReference>
<keyword evidence="3" id="KW-0472">Membrane</keyword>
<feature type="transmembrane region" description="Helical" evidence="3">
    <location>
        <begin position="297"/>
        <end position="320"/>
    </location>
</feature>
<evidence type="ECO:0000259" key="4">
    <source>
        <dbReference type="PROSITE" id="PS50855"/>
    </source>
</evidence>
<dbReference type="SUPFAM" id="SSF81442">
    <property type="entry name" value="Cytochrome c oxidase subunit I-like"/>
    <property type="match status" value="1"/>
</dbReference>
<dbReference type="PRINTS" id="PR01165">
    <property type="entry name" value="CYCOXIDASEI"/>
</dbReference>
<evidence type="ECO:0000313" key="5">
    <source>
        <dbReference type="EMBL" id="MCZ8534058.1"/>
    </source>
</evidence>
<feature type="transmembrane region" description="Helical" evidence="3">
    <location>
        <begin position="180"/>
        <end position="213"/>
    </location>
</feature>
<keyword evidence="3" id="KW-1133">Transmembrane helix</keyword>
<feature type="transmembrane region" description="Helical" evidence="3">
    <location>
        <begin position="468"/>
        <end position="491"/>
    </location>
</feature>
<evidence type="ECO:0000313" key="6">
    <source>
        <dbReference type="Proteomes" id="UP001152172"/>
    </source>
</evidence>
<dbReference type="PROSITE" id="PS50855">
    <property type="entry name" value="COX1"/>
    <property type="match status" value="1"/>
</dbReference>
<gene>
    <name evidence="5" type="ORF">M9R61_12120</name>
</gene>
<proteinExistence type="predicted"/>
<dbReference type="PANTHER" id="PTHR10422">
    <property type="entry name" value="CYTOCHROME C OXIDASE SUBUNIT 1"/>
    <property type="match status" value="1"/>
</dbReference>
<organism evidence="5 6">
    <name type="scientific">Psychrobacillus psychrodurans</name>
    <dbReference type="NCBI Taxonomy" id="126157"/>
    <lineage>
        <taxon>Bacteria</taxon>
        <taxon>Bacillati</taxon>
        <taxon>Bacillota</taxon>
        <taxon>Bacilli</taxon>
        <taxon>Bacillales</taxon>
        <taxon>Bacillaceae</taxon>
        <taxon>Psychrobacillus</taxon>
    </lineage>
</organism>
<dbReference type="GO" id="GO:0020037">
    <property type="term" value="F:heme binding"/>
    <property type="evidence" value="ECO:0007669"/>
    <property type="project" value="InterPro"/>
</dbReference>
<feature type="domain" description="Cytochrome oxidase subunit I profile" evidence="4">
    <location>
        <begin position="25"/>
        <end position="497"/>
    </location>
</feature>
<evidence type="ECO:0000256" key="2">
    <source>
        <dbReference type="ARBA" id="ARBA00022982"/>
    </source>
</evidence>
<feature type="transmembrane region" description="Helical" evidence="3">
    <location>
        <begin position="346"/>
        <end position="365"/>
    </location>
</feature>